<gene>
    <name evidence="1" type="ORF">NM688_g8021</name>
</gene>
<evidence type="ECO:0000313" key="1">
    <source>
        <dbReference type="EMBL" id="KAJ3528264.1"/>
    </source>
</evidence>
<organism evidence="1 2">
    <name type="scientific">Phlebia brevispora</name>
    <dbReference type="NCBI Taxonomy" id="194682"/>
    <lineage>
        <taxon>Eukaryota</taxon>
        <taxon>Fungi</taxon>
        <taxon>Dikarya</taxon>
        <taxon>Basidiomycota</taxon>
        <taxon>Agaricomycotina</taxon>
        <taxon>Agaricomycetes</taxon>
        <taxon>Polyporales</taxon>
        <taxon>Meruliaceae</taxon>
        <taxon>Phlebia</taxon>
    </lineage>
</organism>
<accession>A0ACC1RYK3</accession>
<reference evidence="1" key="1">
    <citation type="submission" date="2022-07" db="EMBL/GenBank/DDBJ databases">
        <title>Genome Sequence of Phlebia brevispora.</title>
        <authorList>
            <person name="Buettner E."/>
        </authorList>
    </citation>
    <scope>NUCLEOTIDE SEQUENCE</scope>
    <source>
        <strain evidence="1">MPL23</strain>
    </source>
</reference>
<dbReference type="EMBL" id="JANHOG010002032">
    <property type="protein sequence ID" value="KAJ3528264.1"/>
    <property type="molecule type" value="Genomic_DNA"/>
</dbReference>
<evidence type="ECO:0000313" key="2">
    <source>
        <dbReference type="Proteomes" id="UP001148662"/>
    </source>
</evidence>
<comment type="caution">
    <text evidence="1">The sequence shown here is derived from an EMBL/GenBank/DDBJ whole genome shotgun (WGS) entry which is preliminary data.</text>
</comment>
<proteinExistence type="predicted"/>
<sequence length="801" mass="86201">MTPRPNFTHKQRPLSAIYIGSLGSNSSANTASPPDLPKLPEPPSISPGSSSGLPSPPATNSTGSGSVGDEGTDKKGSVRQRPSQRPLSTSDMYNGIKSKVASDMSSASTLNDDDELNDENDEDDTARFSLSRTYSTPRTNSTESMSALQRVKSLTERNRQVLDKLTSISRHGSPVPGSSSKTSVRSPLSGGHAPSPSLGAGASRLSTPSRLGMSRPRPQSSSKLNAPFPSSSDDRAEPGHSGSETERETTRTYSHTHSSSDSLSNTPTSSYTPSDFSRPRRTSAPTSPKSPRKNIRRASPSATRTPRKRASMAVSVSDVRRDESDDEHEDIAKAALAAVAMVRRSPGSMSKRNTTRQPLPHEFRDGGRRSVLGDRSEPATPQKERFLHTPRSPSPSRYPSGTPSVPGSSQSIQRSPRRPTVSKHSTVRELTRRHQTRWLSEDLSAASIDASGENDTPSRPHDNSTAAVGRRQGHRTGSSESPFGGRTLLGEGLRAAGLAKKKDDHEANSNIFANGQDLRSPDETSRVFAIPAKRTRSTGATSAINGQGEWDSPSPVVTNGRVGTSSSSRPTFSSSMRTLEARTPSGLRTASGSYVTPIRPNTSMAAFHHDVHSLSSSRPSSYRAPREHEASTSAAMLDEPIQLAGSPHAPDRAYTSLSNHAPPRSSTGEGHPEHRKLLSDALGMFESQLSRLPPMGHTTTVTIPEVFQNSQTLVQSLDKLNDLLRGASGRALDSQVLAEVGDVDLAHLNLSELWSDVLTDHRDHLRLTEEIGDYDGSRRFSAHAYYELGRGSHTQDDPRCK</sequence>
<dbReference type="Proteomes" id="UP001148662">
    <property type="component" value="Unassembled WGS sequence"/>
</dbReference>
<protein>
    <submittedName>
        <fullName evidence="1">Uncharacterized protein</fullName>
    </submittedName>
</protein>
<name>A0ACC1RYK3_9APHY</name>
<keyword evidence="2" id="KW-1185">Reference proteome</keyword>